<evidence type="ECO:0000256" key="3">
    <source>
        <dbReference type="ARBA" id="ARBA00023163"/>
    </source>
</evidence>
<dbReference type="SMART" id="SM00421">
    <property type="entry name" value="HTH_LUXR"/>
    <property type="match status" value="1"/>
</dbReference>
<dbReference type="InterPro" id="IPR036388">
    <property type="entry name" value="WH-like_DNA-bd_sf"/>
</dbReference>
<evidence type="ECO:0000313" key="5">
    <source>
        <dbReference type="EMBL" id="QNP57592.1"/>
    </source>
</evidence>
<evidence type="ECO:0000256" key="2">
    <source>
        <dbReference type="ARBA" id="ARBA00023125"/>
    </source>
</evidence>
<dbReference type="InterPro" id="IPR000792">
    <property type="entry name" value="Tscrpt_reg_LuxR_C"/>
</dbReference>
<accession>A0A7H0HAM6</accession>
<feature type="domain" description="HTH luxR-type" evidence="4">
    <location>
        <begin position="100"/>
        <end position="165"/>
    </location>
</feature>
<organism evidence="5 6">
    <name type="scientific">Tessaracoccus defluvii</name>
    <dbReference type="NCBI Taxonomy" id="1285901"/>
    <lineage>
        <taxon>Bacteria</taxon>
        <taxon>Bacillati</taxon>
        <taxon>Actinomycetota</taxon>
        <taxon>Actinomycetes</taxon>
        <taxon>Propionibacteriales</taxon>
        <taxon>Propionibacteriaceae</taxon>
        <taxon>Tessaracoccus</taxon>
    </lineage>
</organism>
<keyword evidence="3" id="KW-0804">Transcription</keyword>
<dbReference type="EMBL" id="CP060789">
    <property type="protein sequence ID" value="QNP57592.1"/>
    <property type="molecule type" value="Genomic_DNA"/>
</dbReference>
<dbReference type="Pfam" id="PF00196">
    <property type="entry name" value="GerE"/>
    <property type="match status" value="1"/>
</dbReference>
<proteinExistence type="predicted"/>
<dbReference type="Gene3D" id="1.10.10.10">
    <property type="entry name" value="Winged helix-like DNA-binding domain superfamily/Winged helix DNA-binding domain"/>
    <property type="match status" value="1"/>
</dbReference>
<dbReference type="PRINTS" id="PR00038">
    <property type="entry name" value="HTHLUXR"/>
</dbReference>
<dbReference type="InterPro" id="IPR016032">
    <property type="entry name" value="Sig_transdc_resp-reg_C-effctor"/>
</dbReference>
<keyword evidence="6" id="KW-1185">Reference proteome</keyword>
<keyword evidence="2" id="KW-0238">DNA-binding</keyword>
<evidence type="ECO:0000259" key="4">
    <source>
        <dbReference type="PROSITE" id="PS50043"/>
    </source>
</evidence>
<evidence type="ECO:0000313" key="6">
    <source>
        <dbReference type="Proteomes" id="UP000516117"/>
    </source>
</evidence>
<sequence length="166" mass="17612">MLAAAAGDATAAERLFTEAVDHLDAHEAAHPRATLRVYRIVLAEDWVRSTLAAGGTPSAAAIYLLAESTRLLAANGAGAWRDRLARLAAGLPATHSVPAARHRLESLTSREREVASLAASGLTNKEIASQLFVTVRTAEYHVHNAMTKLQVSSRARLHGVFAASGR</sequence>
<protein>
    <submittedName>
        <fullName evidence="5">Response regulator transcription factor</fullName>
    </submittedName>
</protein>
<dbReference type="KEGG" id="tdf:H9L22_11890"/>
<dbReference type="GO" id="GO:0003677">
    <property type="term" value="F:DNA binding"/>
    <property type="evidence" value="ECO:0007669"/>
    <property type="project" value="UniProtKB-KW"/>
</dbReference>
<gene>
    <name evidence="5" type="ORF">H9L22_11890</name>
</gene>
<evidence type="ECO:0000256" key="1">
    <source>
        <dbReference type="ARBA" id="ARBA00023015"/>
    </source>
</evidence>
<dbReference type="SUPFAM" id="SSF46894">
    <property type="entry name" value="C-terminal effector domain of the bipartite response regulators"/>
    <property type="match status" value="1"/>
</dbReference>
<dbReference type="GO" id="GO:0006355">
    <property type="term" value="P:regulation of DNA-templated transcription"/>
    <property type="evidence" value="ECO:0007669"/>
    <property type="project" value="InterPro"/>
</dbReference>
<dbReference type="PANTHER" id="PTHR44688">
    <property type="entry name" value="DNA-BINDING TRANSCRIPTIONAL ACTIVATOR DEVR_DOSR"/>
    <property type="match status" value="1"/>
</dbReference>
<dbReference type="CDD" id="cd06170">
    <property type="entry name" value="LuxR_C_like"/>
    <property type="match status" value="1"/>
</dbReference>
<dbReference type="Proteomes" id="UP000516117">
    <property type="component" value="Chromosome"/>
</dbReference>
<dbReference type="AlphaFoldDB" id="A0A7H0HAM6"/>
<keyword evidence="1" id="KW-0805">Transcription regulation</keyword>
<dbReference type="PANTHER" id="PTHR44688:SF16">
    <property type="entry name" value="DNA-BINDING TRANSCRIPTIONAL ACTIVATOR DEVR_DOSR"/>
    <property type="match status" value="1"/>
</dbReference>
<dbReference type="PROSITE" id="PS50043">
    <property type="entry name" value="HTH_LUXR_2"/>
    <property type="match status" value="1"/>
</dbReference>
<reference evidence="5 6" key="1">
    <citation type="submission" date="2020-08" db="EMBL/GenBank/DDBJ databases">
        <title>Genome sequence of Tessaracoccus defluvii JCM 17540T.</title>
        <authorList>
            <person name="Hyun D.-W."/>
            <person name="Bae J.-W."/>
        </authorList>
    </citation>
    <scope>NUCLEOTIDE SEQUENCE [LARGE SCALE GENOMIC DNA]</scope>
    <source>
        <strain evidence="5 6">JCM 17540</strain>
    </source>
</reference>
<name>A0A7H0HAM6_9ACTN</name>